<proteinExistence type="predicted"/>
<evidence type="ECO:0000256" key="3">
    <source>
        <dbReference type="ARBA" id="ARBA00023163"/>
    </source>
</evidence>
<dbReference type="PROSITE" id="PS51078">
    <property type="entry name" value="ICLR_ED"/>
    <property type="match status" value="1"/>
</dbReference>
<evidence type="ECO:0000256" key="1">
    <source>
        <dbReference type="ARBA" id="ARBA00023015"/>
    </source>
</evidence>
<reference evidence="7" key="1">
    <citation type="journal article" date="2017" name="J. Biotechnol.">
        <title>Complete genome sequence of Novosphingobium resinovorum SA1, a versatile xenobiotic-degrading bacterium capable of utilizing sulfanilic acid.</title>
        <authorList>
            <person name="Hegedus B."/>
            <person name="Kos P.B."/>
            <person name="Balint B."/>
            <person name="Maroti G."/>
            <person name="Gan H.M."/>
            <person name="Perei K."/>
            <person name="Rakhely G."/>
        </authorList>
    </citation>
    <scope>NUCLEOTIDE SEQUENCE [LARGE SCALE GENOMIC DNA]</scope>
    <source>
        <strain evidence="7">SA1</strain>
    </source>
</reference>
<evidence type="ECO:0000259" key="5">
    <source>
        <dbReference type="PROSITE" id="PS51078"/>
    </source>
</evidence>
<dbReference type="GO" id="GO:0045892">
    <property type="term" value="P:negative regulation of DNA-templated transcription"/>
    <property type="evidence" value="ECO:0007669"/>
    <property type="project" value="TreeGrafter"/>
</dbReference>
<evidence type="ECO:0000259" key="4">
    <source>
        <dbReference type="PROSITE" id="PS51077"/>
    </source>
</evidence>
<accession>A0A1D8AGU4</accession>
<keyword evidence="2" id="KW-0238">DNA-binding</keyword>
<dbReference type="Gene3D" id="1.10.10.10">
    <property type="entry name" value="Winged helix-like DNA-binding domain superfamily/Winged helix DNA-binding domain"/>
    <property type="match status" value="1"/>
</dbReference>
<dbReference type="SMART" id="SM00346">
    <property type="entry name" value="HTH_ICLR"/>
    <property type="match status" value="1"/>
</dbReference>
<dbReference type="PANTHER" id="PTHR30136:SF34">
    <property type="entry name" value="TRANSCRIPTIONAL REGULATOR"/>
    <property type="match status" value="1"/>
</dbReference>
<sequence>MEKKTTTIHADENSESPDFLGALARGLSVITAFDAQHHQMTLSDIAKIVDLPRATVRRALFTLGHLGYVENEGRLFRLSPGILRLASAYLQSNSLSAVLQPACERICKLAQETCSAAVLDDQDVVIVARASPRRATAMGIGMGYRIPAASGALGRTLLAALPDDQLSEFIERLKPVRYTPQTIIDKRGIRRSILEARKHGYAYSDQEVEVGYRSIAVPLLAYDGRTAAALHIGALADSTPTKKMLNEFLP</sequence>
<dbReference type="GO" id="GO:0003700">
    <property type="term" value="F:DNA-binding transcription factor activity"/>
    <property type="evidence" value="ECO:0007669"/>
    <property type="project" value="TreeGrafter"/>
</dbReference>
<dbReference type="InterPro" id="IPR014757">
    <property type="entry name" value="Tscrpt_reg_IclR_C"/>
</dbReference>
<organism evidence="6 7">
    <name type="scientific">Novosphingobium resinovorum</name>
    <dbReference type="NCBI Taxonomy" id="158500"/>
    <lineage>
        <taxon>Bacteria</taxon>
        <taxon>Pseudomonadati</taxon>
        <taxon>Pseudomonadota</taxon>
        <taxon>Alphaproteobacteria</taxon>
        <taxon>Sphingomonadales</taxon>
        <taxon>Sphingomonadaceae</taxon>
        <taxon>Novosphingobium</taxon>
    </lineage>
</organism>
<dbReference type="RefSeq" id="WP_083274962.1">
    <property type="nucleotide sequence ID" value="NZ_CP017078.1"/>
</dbReference>
<evidence type="ECO:0000256" key="2">
    <source>
        <dbReference type="ARBA" id="ARBA00023125"/>
    </source>
</evidence>
<dbReference type="SUPFAM" id="SSF46785">
    <property type="entry name" value="Winged helix' DNA-binding domain"/>
    <property type="match status" value="1"/>
</dbReference>
<keyword evidence="6" id="KW-0614">Plasmid</keyword>
<protein>
    <submittedName>
        <fullName evidence="6">IclR family transcriptional regulator</fullName>
    </submittedName>
</protein>
<dbReference type="GO" id="GO:0003677">
    <property type="term" value="F:DNA binding"/>
    <property type="evidence" value="ECO:0007669"/>
    <property type="project" value="UniProtKB-KW"/>
</dbReference>
<evidence type="ECO:0000313" key="6">
    <source>
        <dbReference type="EMBL" id="AOR81347.1"/>
    </source>
</evidence>
<dbReference type="EMBL" id="CP017078">
    <property type="protein sequence ID" value="AOR81347.1"/>
    <property type="molecule type" value="Genomic_DNA"/>
</dbReference>
<dbReference type="InterPro" id="IPR029016">
    <property type="entry name" value="GAF-like_dom_sf"/>
</dbReference>
<gene>
    <name evidence="6" type="ORF">BES08_30732</name>
</gene>
<feature type="domain" description="HTH iclR-type" evidence="4">
    <location>
        <begin position="20"/>
        <end position="80"/>
    </location>
</feature>
<dbReference type="Pfam" id="PF01614">
    <property type="entry name" value="IclR_C"/>
    <property type="match status" value="1"/>
</dbReference>
<feature type="domain" description="IclR-ED" evidence="5">
    <location>
        <begin position="81"/>
        <end position="250"/>
    </location>
</feature>
<dbReference type="KEGG" id="nre:BES08_30732"/>
<dbReference type="AlphaFoldDB" id="A0A1D8AGU4"/>
<dbReference type="InterPro" id="IPR005471">
    <property type="entry name" value="Tscrpt_reg_IclR_N"/>
</dbReference>
<dbReference type="SUPFAM" id="SSF55781">
    <property type="entry name" value="GAF domain-like"/>
    <property type="match status" value="1"/>
</dbReference>
<keyword evidence="1" id="KW-0805">Transcription regulation</keyword>
<dbReference type="OrthoDB" id="9807558at2"/>
<dbReference type="Gene3D" id="3.30.450.40">
    <property type="match status" value="1"/>
</dbReference>
<evidence type="ECO:0000313" key="7">
    <source>
        <dbReference type="Proteomes" id="UP000094626"/>
    </source>
</evidence>
<dbReference type="Pfam" id="PF09339">
    <property type="entry name" value="HTH_IclR"/>
    <property type="match status" value="1"/>
</dbReference>
<dbReference type="InterPro" id="IPR036388">
    <property type="entry name" value="WH-like_DNA-bd_sf"/>
</dbReference>
<dbReference type="Proteomes" id="UP000094626">
    <property type="component" value="Plasmid pSA3"/>
</dbReference>
<geneLocation type="plasmid" evidence="6 7">
    <name>pSA3</name>
</geneLocation>
<dbReference type="InterPro" id="IPR050707">
    <property type="entry name" value="HTH_MetabolicPath_Reg"/>
</dbReference>
<keyword evidence="3" id="KW-0804">Transcription</keyword>
<dbReference type="InterPro" id="IPR036390">
    <property type="entry name" value="WH_DNA-bd_sf"/>
</dbReference>
<dbReference type="PANTHER" id="PTHR30136">
    <property type="entry name" value="HELIX-TURN-HELIX TRANSCRIPTIONAL REGULATOR, ICLR FAMILY"/>
    <property type="match status" value="1"/>
</dbReference>
<name>A0A1D8AGU4_9SPHN</name>
<keyword evidence="7" id="KW-1185">Reference proteome</keyword>
<dbReference type="PROSITE" id="PS51077">
    <property type="entry name" value="HTH_ICLR"/>
    <property type="match status" value="1"/>
</dbReference>